<accession>A0A1M4XK39</accession>
<dbReference type="Proteomes" id="UP000184509">
    <property type="component" value="Unassembled WGS sequence"/>
</dbReference>
<dbReference type="EMBL" id="FQTV01000004">
    <property type="protein sequence ID" value="SHE93790.1"/>
    <property type="molecule type" value="Genomic_DNA"/>
</dbReference>
<name>A0A1M4XK39_9BACE</name>
<feature type="signal peptide" evidence="1">
    <location>
        <begin position="1"/>
        <end position="24"/>
    </location>
</feature>
<sequence>MNKTKFFFRLSVLLIAVLVLGSCSKDKEYTRVIPSNASLVISFDIQSIIKKSGLMDNKESIMKNLTASLNNEKLAKMVQNPSDAGLSLENKAYFFVTSKEEPAVLFKVSDEDKLEDAFGLMQNEGICDAIERNGDFSTVILRGYGICAFDESTLLVIETTNARSLPVKEQVEKMMHTTEGVSIASNKGFQKMIEKKSDIGLYGSFASLPQLTSMSMSLGLPEDADMRQMMVLAQINFENGKVTMEGEYYTENESLKAYIKKQSDMGGKINHTFLKRIPASSLAYLSTNVKGDKLYEMLMSGAEFKNMVRDSRLTPGFDLKKSVNSLKGDVAIAVTNVSANGTPSLLAYAEVSDPSAAGIVYAFKKDFDEVGLTVATSGKNEYVVKSAMLPSPIRFGVRGNYFYLTNDDNLYKNIGKDVANSLANAKYENIKSDAKGYFVLDMDNVMKLPMVSNAFGRFGSQGNMVQSILAGFSYAEAYNKDDQKSVVNIYFKNKNENVLKQLITGLKKVLG</sequence>
<dbReference type="PROSITE" id="PS51257">
    <property type="entry name" value="PROKAR_LIPOPROTEIN"/>
    <property type="match status" value="1"/>
</dbReference>
<dbReference type="STRING" id="1297750.SAMN05444405_10457"/>
<evidence type="ECO:0000313" key="2">
    <source>
        <dbReference type="EMBL" id="SHE93790.1"/>
    </source>
</evidence>
<reference evidence="2 3" key="1">
    <citation type="submission" date="2016-11" db="EMBL/GenBank/DDBJ databases">
        <authorList>
            <person name="Jaros S."/>
            <person name="Januszkiewicz K."/>
            <person name="Wedrychowicz H."/>
        </authorList>
    </citation>
    <scope>NUCLEOTIDE SEQUENCE [LARGE SCALE GENOMIC DNA]</scope>
    <source>
        <strain evidence="2 3">DSM 26991</strain>
    </source>
</reference>
<keyword evidence="1" id="KW-0732">Signal</keyword>
<feature type="chain" id="PRO_5012883517" description="DUF4836 domain-containing protein" evidence="1">
    <location>
        <begin position="25"/>
        <end position="511"/>
    </location>
</feature>
<proteinExistence type="predicted"/>
<gene>
    <name evidence="2" type="ORF">SAMN05444405_10457</name>
</gene>
<evidence type="ECO:0000256" key="1">
    <source>
        <dbReference type="SAM" id="SignalP"/>
    </source>
</evidence>
<organism evidence="2 3">
    <name type="scientific">Bacteroides luti</name>
    <dbReference type="NCBI Taxonomy" id="1297750"/>
    <lineage>
        <taxon>Bacteria</taxon>
        <taxon>Pseudomonadati</taxon>
        <taxon>Bacteroidota</taxon>
        <taxon>Bacteroidia</taxon>
        <taxon>Bacteroidales</taxon>
        <taxon>Bacteroidaceae</taxon>
        <taxon>Bacteroides</taxon>
    </lineage>
</organism>
<evidence type="ECO:0008006" key="4">
    <source>
        <dbReference type="Google" id="ProtNLM"/>
    </source>
</evidence>
<dbReference type="OrthoDB" id="1408388at2"/>
<dbReference type="InterPro" id="IPR032276">
    <property type="entry name" value="DUF4836"/>
</dbReference>
<evidence type="ECO:0000313" key="3">
    <source>
        <dbReference type="Proteomes" id="UP000184509"/>
    </source>
</evidence>
<protein>
    <recommendedName>
        <fullName evidence="4">DUF4836 domain-containing protein</fullName>
    </recommendedName>
</protein>
<dbReference type="AlphaFoldDB" id="A0A1M4XK39"/>
<dbReference type="RefSeq" id="WP_073399757.1">
    <property type="nucleotide sequence ID" value="NZ_FQTV01000004.1"/>
</dbReference>
<keyword evidence="3" id="KW-1185">Reference proteome</keyword>
<dbReference type="Pfam" id="PF16120">
    <property type="entry name" value="DUF4836"/>
    <property type="match status" value="1"/>
</dbReference>